<protein>
    <submittedName>
        <fullName evidence="2">(2Fe-2S)-binding protein</fullName>
    </submittedName>
</protein>
<dbReference type="Pfam" id="PF13510">
    <property type="entry name" value="Fer2_4"/>
    <property type="match status" value="1"/>
</dbReference>
<dbReference type="SUPFAM" id="SSF54292">
    <property type="entry name" value="2Fe-2S ferredoxin-like"/>
    <property type="match status" value="1"/>
</dbReference>
<evidence type="ECO:0000313" key="3">
    <source>
        <dbReference type="Proteomes" id="UP001596504"/>
    </source>
</evidence>
<dbReference type="InterPro" id="IPR042204">
    <property type="entry name" value="2Fe-2S-bd_N"/>
</dbReference>
<comment type="caution">
    <text evidence="2">The sequence shown here is derived from an EMBL/GenBank/DDBJ whole genome shotgun (WGS) entry which is preliminary data.</text>
</comment>
<dbReference type="RefSeq" id="WP_380670626.1">
    <property type="nucleotide sequence ID" value="NZ_JBHTCJ010000010.1"/>
</dbReference>
<name>A0ABW2LM34_9PSEU</name>
<keyword evidence="1" id="KW-0560">Oxidoreductase</keyword>
<gene>
    <name evidence="2" type="ORF">ACFQRI_19475</name>
</gene>
<dbReference type="Proteomes" id="UP001596504">
    <property type="component" value="Unassembled WGS sequence"/>
</dbReference>
<dbReference type="Gene3D" id="3.10.20.440">
    <property type="entry name" value="2Fe-2S iron-sulphur cluster binding domain, sarcosine oxidase, alpha subunit, N-terminal domain"/>
    <property type="match status" value="1"/>
</dbReference>
<dbReference type="EMBL" id="JBHTCJ010000010">
    <property type="protein sequence ID" value="MFC7343589.1"/>
    <property type="molecule type" value="Genomic_DNA"/>
</dbReference>
<sequence length="105" mass="11565">MTGPFRLPEHLDPAEPRYRSRFTVEVDGRRIEARGGQTVAAVLMAFGRTSWRISRSGRPRGLFCGTGECFDCLLTVNGVADVRACRREARPGDVIRAQGDEGEVA</sequence>
<proteinExistence type="predicted"/>
<accession>A0ABW2LM34</accession>
<evidence type="ECO:0000313" key="2">
    <source>
        <dbReference type="EMBL" id="MFC7343589.1"/>
    </source>
</evidence>
<organism evidence="2 3">
    <name type="scientific">Saccharopolyspora griseoalba</name>
    <dbReference type="NCBI Taxonomy" id="1431848"/>
    <lineage>
        <taxon>Bacteria</taxon>
        <taxon>Bacillati</taxon>
        <taxon>Actinomycetota</taxon>
        <taxon>Actinomycetes</taxon>
        <taxon>Pseudonocardiales</taxon>
        <taxon>Pseudonocardiaceae</taxon>
        <taxon>Saccharopolyspora</taxon>
    </lineage>
</organism>
<dbReference type="InterPro" id="IPR036010">
    <property type="entry name" value="2Fe-2S_ferredoxin-like_sf"/>
</dbReference>
<reference evidence="3" key="1">
    <citation type="journal article" date="2019" name="Int. J. Syst. Evol. Microbiol.">
        <title>The Global Catalogue of Microorganisms (GCM) 10K type strain sequencing project: providing services to taxonomists for standard genome sequencing and annotation.</title>
        <authorList>
            <consortium name="The Broad Institute Genomics Platform"/>
            <consortium name="The Broad Institute Genome Sequencing Center for Infectious Disease"/>
            <person name="Wu L."/>
            <person name="Ma J."/>
        </authorList>
    </citation>
    <scope>NUCLEOTIDE SEQUENCE [LARGE SCALE GENOMIC DNA]</scope>
    <source>
        <strain evidence="3">WLHS5</strain>
    </source>
</reference>
<evidence type="ECO:0000256" key="1">
    <source>
        <dbReference type="ARBA" id="ARBA00023002"/>
    </source>
</evidence>
<keyword evidence="3" id="KW-1185">Reference proteome</keyword>